<dbReference type="SUPFAM" id="SSF46689">
    <property type="entry name" value="Homeodomain-like"/>
    <property type="match status" value="1"/>
</dbReference>
<dbReference type="InterPro" id="IPR036271">
    <property type="entry name" value="Tet_transcr_reg_TetR-rel_C_sf"/>
</dbReference>
<dbReference type="Gene3D" id="1.10.357.10">
    <property type="entry name" value="Tetracycline Repressor, domain 2"/>
    <property type="match status" value="1"/>
</dbReference>
<dbReference type="Pfam" id="PF00440">
    <property type="entry name" value="TetR_N"/>
    <property type="match status" value="1"/>
</dbReference>
<sequence length="210" mass="23961">MTREKIDPKKQTQMLLSALHQFAQVKFHDAKTEVIAKEAHVSKGLLFHYYHNKADLYAATVQFAINRIQTVADFQVWTSAHSLHEMIERAAAYKIQLQIQYPDEFKVLLDAYAEMTSAPHDLQVQVKAALTCVTVPTIEQLLTPVLDQLPIKKTVTRQTIMGLMNGIMLQVSQETHNFMLNHPNATMADFQPIINQARQYVLIIENGFLD</sequence>
<reference evidence="4 5" key="1">
    <citation type="journal article" date="2018" name="Int. J. Syst. Evol. Microbiol.">
        <title>Lactobacillus bambusae sp. nov., isolated from a traditional fermented Ma-bamboo shoots of Taiwan.</title>
        <authorList>
            <person name="Wang L.-T."/>
        </authorList>
    </citation>
    <scope>NUCLEOTIDE SEQUENCE [LARGE SCALE GENOMIC DNA]</scope>
    <source>
        <strain evidence="4 5">BS-W1</strain>
    </source>
</reference>
<dbReference type="AlphaFoldDB" id="A0A2V1N0T4"/>
<dbReference type="Gene3D" id="1.10.10.60">
    <property type="entry name" value="Homeodomain-like"/>
    <property type="match status" value="1"/>
</dbReference>
<evidence type="ECO:0000256" key="2">
    <source>
        <dbReference type="PROSITE-ProRule" id="PRU00335"/>
    </source>
</evidence>
<proteinExistence type="predicted"/>
<evidence type="ECO:0000313" key="4">
    <source>
        <dbReference type="EMBL" id="PWG00891.1"/>
    </source>
</evidence>
<organism evidence="4 5">
    <name type="scientific">Levilactobacillus bambusae</name>
    <dbReference type="NCBI Taxonomy" id="2024736"/>
    <lineage>
        <taxon>Bacteria</taxon>
        <taxon>Bacillati</taxon>
        <taxon>Bacillota</taxon>
        <taxon>Bacilli</taxon>
        <taxon>Lactobacillales</taxon>
        <taxon>Lactobacillaceae</taxon>
        <taxon>Levilactobacillus</taxon>
    </lineage>
</organism>
<dbReference type="OrthoDB" id="9780939at2"/>
<keyword evidence="1 2" id="KW-0238">DNA-binding</keyword>
<evidence type="ECO:0000313" key="5">
    <source>
        <dbReference type="Proteomes" id="UP000245080"/>
    </source>
</evidence>
<dbReference type="GO" id="GO:0003677">
    <property type="term" value="F:DNA binding"/>
    <property type="evidence" value="ECO:0007669"/>
    <property type="project" value="UniProtKB-UniRule"/>
</dbReference>
<feature type="DNA-binding region" description="H-T-H motif" evidence="2">
    <location>
        <begin position="31"/>
        <end position="50"/>
    </location>
</feature>
<dbReference type="SUPFAM" id="SSF48498">
    <property type="entry name" value="Tetracyclin repressor-like, C-terminal domain"/>
    <property type="match status" value="1"/>
</dbReference>
<dbReference type="InterPro" id="IPR009057">
    <property type="entry name" value="Homeodomain-like_sf"/>
</dbReference>
<evidence type="ECO:0000259" key="3">
    <source>
        <dbReference type="PROSITE" id="PS50977"/>
    </source>
</evidence>
<feature type="domain" description="HTH tetR-type" evidence="3">
    <location>
        <begin position="8"/>
        <end position="68"/>
    </location>
</feature>
<comment type="caution">
    <text evidence="4">The sequence shown here is derived from an EMBL/GenBank/DDBJ whole genome shotgun (WGS) entry which is preliminary data.</text>
</comment>
<dbReference type="Proteomes" id="UP000245080">
    <property type="component" value="Unassembled WGS sequence"/>
</dbReference>
<evidence type="ECO:0000256" key="1">
    <source>
        <dbReference type="ARBA" id="ARBA00023125"/>
    </source>
</evidence>
<dbReference type="PROSITE" id="PS50977">
    <property type="entry name" value="HTH_TETR_2"/>
    <property type="match status" value="1"/>
</dbReference>
<dbReference type="InterPro" id="IPR001647">
    <property type="entry name" value="HTH_TetR"/>
</dbReference>
<protein>
    <recommendedName>
        <fullName evidence="3">HTH tetR-type domain-containing protein</fullName>
    </recommendedName>
</protein>
<accession>A0A2V1N0T4</accession>
<dbReference type="EMBL" id="QCXQ01000001">
    <property type="protein sequence ID" value="PWG00891.1"/>
    <property type="molecule type" value="Genomic_DNA"/>
</dbReference>
<name>A0A2V1N0T4_9LACO</name>
<keyword evidence="5" id="KW-1185">Reference proteome</keyword>
<dbReference type="RefSeq" id="WP_109249604.1">
    <property type="nucleotide sequence ID" value="NZ_QCXQ01000001.1"/>
</dbReference>
<gene>
    <name evidence="4" type="ORF">DCM90_01580</name>
</gene>